<dbReference type="Gene3D" id="1.20.1530.20">
    <property type="match status" value="1"/>
</dbReference>
<dbReference type="PANTHER" id="PTHR18640">
    <property type="entry name" value="SOLUTE CARRIER FAMILY 10 MEMBER 7"/>
    <property type="match status" value="1"/>
</dbReference>
<dbReference type="InterPro" id="IPR016833">
    <property type="entry name" value="Put_Na-Bile_cotransptr"/>
</dbReference>
<feature type="transmembrane region" description="Helical" evidence="1">
    <location>
        <begin position="67"/>
        <end position="88"/>
    </location>
</feature>
<sequence>MKMLKKIDGFIVSLMLMIVLAWFFPQAGVYNGALNLELLTDIGITLIFFFYGLKLSPKQMKEGLSNYRLHILVQLTTFVLFPLLIIAFKPLIQTEEQGVIWLAMFFLAALPSTVSSSVVMVVLAKGNVAGAIFNASVSGLIGVFLTPLWMGLFWSVDGAFDFSEIIADLLLKILLPIVLGLLLHRYFGSFVKKHLKKLAWFDKTVILLIVYKSFSKSFTTGLFDEISWGDLLLIGAGVLILFFVVYGIVGLISRLLNFNREDKIAALFCGSKKSLVHGTVFSKVMFENAAGQGLFLVPIMIYHAFQLIIISFIAQKIGKASVEKDLD</sequence>
<feature type="transmembrane region" description="Helical" evidence="1">
    <location>
        <begin position="7"/>
        <end position="24"/>
    </location>
</feature>
<reference evidence="2 3" key="1">
    <citation type="submission" date="2021-01" db="EMBL/GenBank/DDBJ databases">
        <title>Carboxyliciviraga sp.nov., isolated from coastal sediments.</title>
        <authorList>
            <person name="Lu D."/>
            <person name="Zhang T."/>
        </authorList>
    </citation>
    <scope>NUCLEOTIDE SEQUENCE [LARGE SCALE GENOMIC DNA]</scope>
    <source>
        <strain evidence="2 3">N1Y132</strain>
    </source>
</reference>
<dbReference type="PIRSF" id="PIRSF026166">
    <property type="entry name" value="UCP026166"/>
    <property type="match status" value="1"/>
</dbReference>
<keyword evidence="1" id="KW-1133">Transmembrane helix</keyword>
<dbReference type="PANTHER" id="PTHR18640:SF5">
    <property type="entry name" value="SODIUM_BILE ACID COTRANSPORTER 7"/>
    <property type="match status" value="1"/>
</dbReference>
<organism evidence="2 3">
    <name type="scientific">Carboxylicivirga marina</name>
    <dbReference type="NCBI Taxonomy" id="2800988"/>
    <lineage>
        <taxon>Bacteria</taxon>
        <taxon>Pseudomonadati</taxon>
        <taxon>Bacteroidota</taxon>
        <taxon>Bacteroidia</taxon>
        <taxon>Marinilabiliales</taxon>
        <taxon>Marinilabiliaceae</taxon>
        <taxon>Carboxylicivirga</taxon>
    </lineage>
</organism>
<accession>A0ABS1HLA0</accession>
<gene>
    <name evidence="2" type="ORF">JIV24_13665</name>
</gene>
<feature type="transmembrane region" description="Helical" evidence="1">
    <location>
        <begin position="165"/>
        <end position="183"/>
    </location>
</feature>
<feature type="transmembrane region" description="Helical" evidence="1">
    <location>
        <begin position="131"/>
        <end position="153"/>
    </location>
</feature>
<dbReference type="Pfam" id="PF13593">
    <property type="entry name" value="SBF_like"/>
    <property type="match status" value="1"/>
</dbReference>
<evidence type="ECO:0000256" key="1">
    <source>
        <dbReference type="SAM" id="Phobius"/>
    </source>
</evidence>
<name>A0ABS1HLA0_9BACT</name>
<dbReference type="Proteomes" id="UP000605676">
    <property type="component" value="Unassembled WGS sequence"/>
</dbReference>
<feature type="transmembrane region" description="Helical" evidence="1">
    <location>
        <begin position="294"/>
        <end position="314"/>
    </location>
</feature>
<protein>
    <submittedName>
        <fullName evidence="2">Bile acid:sodium symporter</fullName>
    </submittedName>
</protein>
<dbReference type="InterPro" id="IPR038770">
    <property type="entry name" value="Na+/solute_symporter_sf"/>
</dbReference>
<feature type="transmembrane region" description="Helical" evidence="1">
    <location>
        <begin position="36"/>
        <end position="55"/>
    </location>
</feature>
<comment type="caution">
    <text evidence="2">The sequence shown here is derived from an EMBL/GenBank/DDBJ whole genome shotgun (WGS) entry which is preliminary data.</text>
</comment>
<keyword evidence="3" id="KW-1185">Reference proteome</keyword>
<feature type="transmembrane region" description="Helical" evidence="1">
    <location>
        <begin position="100"/>
        <end position="124"/>
    </location>
</feature>
<feature type="transmembrane region" description="Helical" evidence="1">
    <location>
        <begin position="231"/>
        <end position="252"/>
    </location>
</feature>
<dbReference type="EMBL" id="JAENRR010000032">
    <property type="protein sequence ID" value="MBK3518386.1"/>
    <property type="molecule type" value="Genomic_DNA"/>
</dbReference>
<evidence type="ECO:0000313" key="2">
    <source>
        <dbReference type="EMBL" id="MBK3518386.1"/>
    </source>
</evidence>
<feature type="transmembrane region" description="Helical" evidence="1">
    <location>
        <begin position="195"/>
        <end position="211"/>
    </location>
</feature>
<keyword evidence="1" id="KW-0812">Transmembrane</keyword>
<proteinExistence type="predicted"/>
<keyword evidence="1" id="KW-0472">Membrane</keyword>
<dbReference type="RefSeq" id="WP_200465614.1">
    <property type="nucleotide sequence ID" value="NZ_JAENRR010000032.1"/>
</dbReference>
<evidence type="ECO:0000313" key="3">
    <source>
        <dbReference type="Proteomes" id="UP000605676"/>
    </source>
</evidence>